<evidence type="ECO:0000256" key="1">
    <source>
        <dbReference type="ARBA" id="ARBA00004651"/>
    </source>
</evidence>
<dbReference type="InterPro" id="IPR053200">
    <property type="entry name" value="YfmO-like"/>
</dbReference>
<reference evidence="7" key="2">
    <citation type="submission" date="2021-09" db="EMBL/GenBank/DDBJ databases">
        <authorList>
            <person name="Gilroy R."/>
        </authorList>
    </citation>
    <scope>NUCLEOTIDE SEQUENCE</scope>
    <source>
        <strain evidence="7">ChiGjej1B1-18357</strain>
    </source>
</reference>
<protein>
    <submittedName>
        <fullName evidence="7">MFS transporter</fullName>
    </submittedName>
</protein>
<evidence type="ECO:0000256" key="4">
    <source>
        <dbReference type="ARBA" id="ARBA00023136"/>
    </source>
</evidence>
<dbReference type="AlphaFoldDB" id="A0A921JXX5"/>
<proteinExistence type="predicted"/>
<feature type="transmembrane region" description="Helical" evidence="5">
    <location>
        <begin position="314"/>
        <end position="333"/>
    </location>
</feature>
<dbReference type="GO" id="GO:0022857">
    <property type="term" value="F:transmembrane transporter activity"/>
    <property type="evidence" value="ECO:0007669"/>
    <property type="project" value="InterPro"/>
</dbReference>
<dbReference type="PANTHER" id="PTHR43683:SF1">
    <property type="entry name" value="MULTIDRUG EFFLUX PROTEIN YFMO"/>
    <property type="match status" value="1"/>
</dbReference>
<keyword evidence="3 5" id="KW-1133">Transmembrane helix</keyword>
<feature type="transmembrane region" description="Helical" evidence="5">
    <location>
        <begin position="21"/>
        <end position="43"/>
    </location>
</feature>
<dbReference type="InterPro" id="IPR020846">
    <property type="entry name" value="MFS_dom"/>
</dbReference>
<feature type="transmembrane region" description="Helical" evidence="5">
    <location>
        <begin position="345"/>
        <end position="367"/>
    </location>
</feature>
<accession>A0A921JXX5</accession>
<evidence type="ECO:0000259" key="6">
    <source>
        <dbReference type="PROSITE" id="PS50850"/>
    </source>
</evidence>
<dbReference type="RefSeq" id="WP_303911292.1">
    <property type="nucleotide sequence ID" value="NZ_DYXM01000089.1"/>
</dbReference>
<dbReference type="PRINTS" id="PR01035">
    <property type="entry name" value="TCRTETA"/>
</dbReference>
<evidence type="ECO:0000313" key="7">
    <source>
        <dbReference type="EMBL" id="HJE90303.1"/>
    </source>
</evidence>
<feature type="domain" description="Major facilitator superfamily (MFS) profile" evidence="6">
    <location>
        <begin position="21"/>
        <end position="401"/>
    </location>
</feature>
<feature type="transmembrane region" description="Helical" evidence="5">
    <location>
        <begin position="55"/>
        <end position="75"/>
    </location>
</feature>
<dbReference type="PROSITE" id="PS50850">
    <property type="entry name" value="MFS"/>
    <property type="match status" value="1"/>
</dbReference>
<reference evidence="7" key="1">
    <citation type="journal article" date="2021" name="PeerJ">
        <title>Extensive microbial diversity within the chicken gut microbiome revealed by metagenomics and culture.</title>
        <authorList>
            <person name="Gilroy R."/>
            <person name="Ravi A."/>
            <person name="Getino M."/>
            <person name="Pursley I."/>
            <person name="Horton D.L."/>
            <person name="Alikhan N.F."/>
            <person name="Baker D."/>
            <person name="Gharbi K."/>
            <person name="Hall N."/>
            <person name="Watson M."/>
            <person name="Adriaenssens E.M."/>
            <person name="Foster-Nyarko E."/>
            <person name="Jarju S."/>
            <person name="Secka A."/>
            <person name="Antonio M."/>
            <person name="Oren A."/>
            <person name="Chaudhuri R.R."/>
            <person name="La Ragione R."/>
            <person name="Hildebrand F."/>
            <person name="Pallen M.J."/>
        </authorList>
    </citation>
    <scope>NUCLEOTIDE SEQUENCE</scope>
    <source>
        <strain evidence="7">ChiGjej1B1-18357</strain>
    </source>
</reference>
<evidence type="ECO:0000256" key="5">
    <source>
        <dbReference type="SAM" id="Phobius"/>
    </source>
</evidence>
<dbReference type="GO" id="GO:0005886">
    <property type="term" value="C:plasma membrane"/>
    <property type="evidence" value="ECO:0007669"/>
    <property type="project" value="UniProtKB-SubCell"/>
</dbReference>
<keyword evidence="2 5" id="KW-0812">Transmembrane</keyword>
<dbReference type="InterPro" id="IPR011701">
    <property type="entry name" value="MFS"/>
</dbReference>
<evidence type="ECO:0000256" key="3">
    <source>
        <dbReference type="ARBA" id="ARBA00022989"/>
    </source>
</evidence>
<dbReference type="Gene3D" id="1.20.1250.20">
    <property type="entry name" value="MFS general substrate transporter like domains"/>
    <property type="match status" value="1"/>
</dbReference>
<dbReference type="InterPro" id="IPR036259">
    <property type="entry name" value="MFS_trans_sf"/>
</dbReference>
<feature type="transmembrane region" description="Helical" evidence="5">
    <location>
        <begin position="87"/>
        <end position="106"/>
    </location>
</feature>
<feature type="transmembrane region" description="Helical" evidence="5">
    <location>
        <begin position="289"/>
        <end position="308"/>
    </location>
</feature>
<feature type="transmembrane region" description="Helical" evidence="5">
    <location>
        <begin position="217"/>
        <end position="238"/>
    </location>
</feature>
<dbReference type="EMBL" id="DYXM01000089">
    <property type="protein sequence ID" value="HJE90303.1"/>
    <property type="molecule type" value="Genomic_DNA"/>
</dbReference>
<feature type="transmembrane region" description="Helical" evidence="5">
    <location>
        <begin position="118"/>
        <end position="138"/>
    </location>
</feature>
<dbReference type="PANTHER" id="PTHR43683">
    <property type="entry name" value="MULTIDRUG EFFLUX PROTEIN YFMO"/>
    <property type="match status" value="1"/>
</dbReference>
<name>A0A921JXX5_9ACTN</name>
<evidence type="ECO:0000313" key="8">
    <source>
        <dbReference type="Proteomes" id="UP000776650"/>
    </source>
</evidence>
<comment type="subcellular location">
    <subcellularLocation>
        <location evidence="1">Cell membrane</location>
        <topology evidence="1">Multi-pass membrane protein</topology>
    </subcellularLocation>
</comment>
<dbReference type="Pfam" id="PF07690">
    <property type="entry name" value="MFS_1"/>
    <property type="match status" value="2"/>
</dbReference>
<keyword evidence="4 5" id="KW-0472">Membrane</keyword>
<gene>
    <name evidence="7" type="ORF">K8V11_04785</name>
</gene>
<sequence>MSEIDTEEQASPGGLLKQPRAVWAVAFAATIAFMGIGLVDPILPEISKSLEASPSQAMLLFTSYLFITGICMFFTSWVSSRIGAKNTLLIGIGLVIIFAALCGLSNDVNAIIGLRGGWGLGNALFVSTALAAIISAATGGVSGAIILYEAALGLGLAVGPLLGGLLGEISWRGPFFGTAALMTIGFIGIIVMLPKVPKPEHKVHLLEPFAALRNPTLAALSIIAVLYNFAFFSLLAYSPFPIHDAATEAGMNFGALQLGFVFFGWGLAVALTSVFLAPRLIEAFGLLRTMLGTMAVFAITLAAMALVISSLPGLIVGVIVGGGCLGVLNTALTETSMNATNLPRAVASSTYSGVRFMGGAFAAWLAGEIADWVGAPAPYWTAAVVLVLAIALLFGTRGLFAHLEHHEEKVSDPTRKGVPAR</sequence>
<organism evidence="7 8">
    <name type="scientific">Dietzia timorensis</name>
    <dbReference type="NCBI Taxonomy" id="499555"/>
    <lineage>
        <taxon>Bacteria</taxon>
        <taxon>Bacillati</taxon>
        <taxon>Actinomycetota</taxon>
        <taxon>Actinomycetes</taxon>
        <taxon>Mycobacteriales</taxon>
        <taxon>Dietziaceae</taxon>
        <taxon>Dietzia</taxon>
    </lineage>
</organism>
<feature type="transmembrane region" description="Helical" evidence="5">
    <location>
        <begin position="175"/>
        <end position="196"/>
    </location>
</feature>
<feature type="transmembrane region" description="Helical" evidence="5">
    <location>
        <begin position="258"/>
        <end position="277"/>
    </location>
</feature>
<dbReference type="Proteomes" id="UP000776650">
    <property type="component" value="Unassembled WGS sequence"/>
</dbReference>
<dbReference type="SUPFAM" id="SSF103473">
    <property type="entry name" value="MFS general substrate transporter"/>
    <property type="match status" value="1"/>
</dbReference>
<comment type="caution">
    <text evidence="7">The sequence shown here is derived from an EMBL/GenBank/DDBJ whole genome shotgun (WGS) entry which is preliminary data.</text>
</comment>
<evidence type="ECO:0000256" key="2">
    <source>
        <dbReference type="ARBA" id="ARBA00022692"/>
    </source>
</evidence>
<dbReference type="CDD" id="cd17474">
    <property type="entry name" value="MFS_YfmO_like"/>
    <property type="match status" value="1"/>
</dbReference>
<feature type="transmembrane region" description="Helical" evidence="5">
    <location>
        <begin position="145"/>
        <end position="163"/>
    </location>
</feature>
<dbReference type="InterPro" id="IPR001958">
    <property type="entry name" value="Tet-R_TetA/multi-R_MdtG-like"/>
</dbReference>
<feature type="transmembrane region" description="Helical" evidence="5">
    <location>
        <begin position="379"/>
        <end position="400"/>
    </location>
</feature>